<keyword evidence="4" id="KW-1015">Disulfide bond</keyword>
<dbReference type="GO" id="GO:0016042">
    <property type="term" value="P:lipid catabolic process"/>
    <property type="evidence" value="ECO:0007669"/>
    <property type="project" value="TreeGrafter"/>
</dbReference>
<dbReference type="InterPro" id="IPR033906">
    <property type="entry name" value="Lipase_N"/>
</dbReference>
<proteinExistence type="inferred from homology"/>
<comment type="subcellular location">
    <subcellularLocation>
        <location evidence="1">Secreted</location>
    </subcellularLocation>
</comment>
<sequence length="485" mass="53161">MLLYLILVAISVEQLNGWLLSRQVCYGELGCFSTDSPFRSLQRPLTLLPETPEAIGTEFLLYTRDNQTPDLEERLIAGDAKRLNSSHYVGSRPTKFIVHGFTHNIREQWVQNMITELLKAGDFNVIAVDWSGGAKLPYTQATANTRVVGAQIAQMIKYLMTETGAASTDMHIIGHSLGAHIGGYAGERISNMGRITALDPAEPYFENTDIVVRLDPTDADFVDVIHSDGSSILSLGLGLDQAVGHVDFYPNSGADQPGCDNSFWSKLGGTIWNAALLDKYGVEAAIGCSHTRAIEFFTESINSRCPFTAYPCKDYETFQTGSCLKSCQDGDCVRMGYHADKGTGRGSMYLMTQDAAPFCNYHYLLNITSSNLQKTARGKVSVSFTGDRGQVDTFQLTPEESTSIAPGDHLTKLIRTTSPLGTVKSLTVEFEKYQSLFAWVYTDNWKVGRAIVTSGEGNYTSYFCTSDATIYDTDSKVFAASPSAC</sequence>
<dbReference type="InterPro" id="IPR036392">
    <property type="entry name" value="PLAT/LH2_dom_sf"/>
</dbReference>
<dbReference type="Proteomes" id="UP000085678">
    <property type="component" value="Unplaced"/>
</dbReference>
<dbReference type="InterPro" id="IPR002331">
    <property type="entry name" value="Lipase_panc"/>
</dbReference>
<evidence type="ECO:0000256" key="1">
    <source>
        <dbReference type="ARBA" id="ARBA00004613"/>
    </source>
</evidence>
<dbReference type="InParanoid" id="A0A1S3KIZ2"/>
<dbReference type="Pfam" id="PF00151">
    <property type="entry name" value="Lipase"/>
    <property type="match status" value="1"/>
</dbReference>
<dbReference type="Gene3D" id="2.60.60.20">
    <property type="entry name" value="PLAT/LH2 domain"/>
    <property type="match status" value="1"/>
</dbReference>
<feature type="active site" description="Nucleophile" evidence="5">
    <location>
        <position position="176"/>
    </location>
</feature>
<keyword evidence="6" id="KW-0479">Metal-binding</keyword>
<dbReference type="InterPro" id="IPR013818">
    <property type="entry name" value="Lipase"/>
</dbReference>
<accession>A0A1S3KIZ2</accession>
<feature type="active site" description="Charge relay system" evidence="5">
    <location>
        <position position="199"/>
    </location>
</feature>
<gene>
    <name evidence="11" type="primary">LOC106182082</name>
</gene>
<evidence type="ECO:0000259" key="9">
    <source>
        <dbReference type="Pfam" id="PF00151"/>
    </source>
</evidence>
<evidence type="ECO:0000256" key="4">
    <source>
        <dbReference type="ARBA" id="ARBA00023157"/>
    </source>
</evidence>
<dbReference type="STRING" id="7574.A0A1S3KIZ2"/>
<dbReference type="SUPFAM" id="SSF49723">
    <property type="entry name" value="Lipase/lipooxygenase domain (PLAT/LH2 domain)"/>
    <property type="match status" value="1"/>
</dbReference>
<dbReference type="GO" id="GO:0046872">
    <property type="term" value="F:metal ion binding"/>
    <property type="evidence" value="ECO:0007669"/>
    <property type="project" value="UniProtKB-KW"/>
</dbReference>
<feature type="signal peptide" evidence="8">
    <location>
        <begin position="1"/>
        <end position="17"/>
    </location>
</feature>
<protein>
    <submittedName>
        <fullName evidence="11">Pancreatic lipase-related protein 2</fullName>
    </submittedName>
</protein>
<evidence type="ECO:0000256" key="8">
    <source>
        <dbReference type="SAM" id="SignalP"/>
    </source>
</evidence>
<dbReference type="InterPro" id="IPR000734">
    <property type="entry name" value="TAG_lipase"/>
</dbReference>
<dbReference type="OrthoDB" id="199913at2759"/>
<dbReference type="PRINTS" id="PR00821">
    <property type="entry name" value="TAGLIPASE"/>
</dbReference>
<dbReference type="FunCoup" id="A0A1S3KIZ2">
    <property type="interactions" value="22"/>
</dbReference>
<dbReference type="CDD" id="cd00707">
    <property type="entry name" value="Pancreat_lipase_like"/>
    <property type="match status" value="1"/>
</dbReference>
<evidence type="ECO:0000313" key="11">
    <source>
        <dbReference type="RefSeq" id="XP_013422181.1"/>
    </source>
</evidence>
<dbReference type="PIRSF" id="PIRSF000865">
    <property type="entry name" value="Lipoprotein_lipase_LIPH"/>
    <property type="match status" value="1"/>
</dbReference>
<organism evidence="10 11">
    <name type="scientific">Lingula anatina</name>
    <name type="common">Brachiopod</name>
    <name type="synonym">Lingula unguis</name>
    <dbReference type="NCBI Taxonomy" id="7574"/>
    <lineage>
        <taxon>Eukaryota</taxon>
        <taxon>Metazoa</taxon>
        <taxon>Spiralia</taxon>
        <taxon>Lophotrochozoa</taxon>
        <taxon>Brachiopoda</taxon>
        <taxon>Linguliformea</taxon>
        <taxon>Lingulata</taxon>
        <taxon>Lingulida</taxon>
        <taxon>Linguloidea</taxon>
        <taxon>Lingulidae</taxon>
        <taxon>Lingula</taxon>
    </lineage>
</organism>
<feature type="binding site" evidence="6">
    <location>
        <position position="213"/>
    </location>
    <ligand>
        <name>Ca(2+)</name>
        <dbReference type="ChEBI" id="CHEBI:29108"/>
    </ligand>
</feature>
<reference evidence="11" key="1">
    <citation type="submission" date="2025-08" db="UniProtKB">
        <authorList>
            <consortium name="RefSeq"/>
        </authorList>
    </citation>
    <scope>IDENTIFICATION</scope>
    <source>
        <tissue evidence="11">Gonads</tissue>
    </source>
</reference>
<dbReference type="KEGG" id="lak:106182082"/>
<dbReference type="RefSeq" id="XP_013422181.1">
    <property type="nucleotide sequence ID" value="XM_013566727.1"/>
</dbReference>
<dbReference type="PANTHER" id="PTHR11610:SF181">
    <property type="entry name" value="INACTIVE PANCREATIC LIPASE-RELATED PROTEIN 1-LIKE"/>
    <property type="match status" value="1"/>
</dbReference>
<feature type="binding site" evidence="6">
    <location>
        <position position="215"/>
    </location>
    <ligand>
        <name>Ca(2+)</name>
        <dbReference type="ChEBI" id="CHEBI:29108"/>
    </ligand>
</feature>
<evidence type="ECO:0000313" key="10">
    <source>
        <dbReference type="Proteomes" id="UP000085678"/>
    </source>
</evidence>
<dbReference type="GO" id="GO:0005615">
    <property type="term" value="C:extracellular space"/>
    <property type="evidence" value="ECO:0007669"/>
    <property type="project" value="TreeGrafter"/>
</dbReference>
<comment type="similarity">
    <text evidence="2 7">Belongs to the AB hydrolase superfamily. Lipase family.</text>
</comment>
<keyword evidence="6" id="KW-0106">Calcium</keyword>
<dbReference type="GeneID" id="106182082"/>
<dbReference type="InterPro" id="IPR029058">
    <property type="entry name" value="AB_hydrolase_fold"/>
</dbReference>
<dbReference type="GO" id="GO:0004806">
    <property type="term" value="F:triacylglycerol lipase activity"/>
    <property type="evidence" value="ECO:0007669"/>
    <property type="project" value="InterPro"/>
</dbReference>
<dbReference type="ESTHER" id="linun-a0a1s3kiz2">
    <property type="family name" value="Pancreatic_lipase"/>
</dbReference>
<feature type="active site" description="Charge relay system" evidence="5">
    <location>
        <position position="290"/>
    </location>
</feature>
<dbReference type="AlphaFoldDB" id="A0A1S3KIZ2"/>
<keyword evidence="10" id="KW-1185">Reference proteome</keyword>
<evidence type="ECO:0000256" key="7">
    <source>
        <dbReference type="RuleBase" id="RU004262"/>
    </source>
</evidence>
<evidence type="ECO:0000256" key="3">
    <source>
        <dbReference type="ARBA" id="ARBA00022525"/>
    </source>
</evidence>
<dbReference type="PANTHER" id="PTHR11610">
    <property type="entry name" value="LIPASE"/>
    <property type="match status" value="1"/>
</dbReference>
<dbReference type="FunFam" id="3.40.50.1820:FF:000033">
    <property type="entry name" value="Pancreatic triacylglycerol lipase"/>
    <property type="match status" value="1"/>
</dbReference>
<evidence type="ECO:0000256" key="2">
    <source>
        <dbReference type="ARBA" id="ARBA00010701"/>
    </source>
</evidence>
<keyword evidence="8" id="KW-0732">Signal</keyword>
<evidence type="ECO:0000256" key="5">
    <source>
        <dbReference type="PIRSR" id="PIRSR000865-1"/>
    </source>
</evidence>
<dbReference type="PRINTS" id="PR00823">
    <property type="entry name" value="PANCLIPASE"/>
</dbReference>
<name>A0A1S3KIZ2_LINAN</name>
<feature type="chain" id="PRO_5010168158" evidence="8">
    <location>
        <begin position="18"/>
        <end position="485"/>
    </location>
</feature>
<dbReference type="InterPro" id="IPR016272">
    <property type="entry name" value="Lipase_LIPH"/>
</dbReference>
<keyword evidence="3" id="KW-0964">Secreted</keyword>
<feature type="domain" description="Lipase" evidence="9">
    <location>
        <begin position="23"/>
        <end position="358"/>
    </location>
</feature>
<feature type="binding site" evidence="6">
    <location>
        <position position="218"/>
    </location>
    <ligand>
        <name>Ca(2+)</name>
        <dbReference type="ChEBI" id="CHEBI:29108"/>
    </ligand>
</feature>
<dbReference type="SUPFAM" id="SSF53474">
    <property type="entry name" value="alpha/beta-Hydrolases"/>
    <property type="match status" value="1"/>
</dbReference>
<evidence type="ECO:0000256" key="6">
    <source>
        <dbReference type="PIRSR" id="PIRSR000865-2"/>
    </source>
</evidence>
<dbReference type="Gene3D" id="3.40.50.1820">
    <property type="entry name" value="alpha/beta hydrolase"/>
    <property type="match status" value="1"/>
</dbReference>